<proteinExistence type="predicted"/>
<feature type="compositionally biased region" description="Basic and acidic residues" evidence="1">
    <location>
        <begin position="129"/>
        <end position="140"/>
    </location>
</feature>
<reference evidence="3 4" key="1">
    <citation type="submission" date="2024-01" db="EMBL/GenBank/DDBJ databases">
        <title>Pedobacter sp. nov., isolated from fresh soil.</title>
        <authorList>
            <person name="Le N.T.T."/>
        </authorList>
    </citation>
    <scope>NUCLEOTIDE SEQUENCE [LARGE SCALE GENOMIC DNA]</scope>
    <source>
        <strain evidence="3 4">KR3-3</strain>
    </source>
</reference>
<sequence length="152" mass="18378">MKKFILIAAVGLASVLYQPAKAQVSVSINIGAQPQWGPRGYDYVDYYYLPEINSYYYVPTRQFVYLERNRWVHRAYLPNRYRSYNLYNARKVVINRPHPYLERRVYTNYSRPEARHSAFGRPQYRSVRYERHEQRFDKHDRGKHKGSKGHRD</sequence>
<feature type="region of interest" description="Disordered" evidence="1">
    <location>
        <begin position="129"/>
        <end position="152"/>
    </location>
</feature>
<accession>A0ABU7I3H0</accession>
<dbReference type="EMBL" id="JAZDQT010000001">
    <property type="protein sequence ID" value="MEE1943998.1"/>
    <property type="molecule type" value="Genomic_DNA"/>
</dbReference>
<keyword evidence="2" id="KW-0732">Signal</keyword>
<feature type="chain" id="PRO_5047456389" description="DUF3300 domain-containing protein" evidence="2">
    <location>
        <begin position="23"/>
        <end position="152"/>
    </location>
</feature>
<evidence type="ECO:0000256" key="2">
    <source>
        <dbReference type="SAM" id="SignalP"/>
    </source>
</evidence>
<evidence type="ECO:0000256" key="1">
    <source>
        <dbReference type="SAM" id="MobiDB-lite"/>
    </source>
</evidence>
<name>A0ABU7I3H0_9SPHI</name>
<feature type="compositionally biased region" description="Basic residues" evidence="1">
    <location>
        <begin position="141"/>
        <end position="152"/>
    </location>
</feature>
<evidence type="ECO:0008006" key="5">
    <source>
        <dbReference type="Google" id="ProtNLM"/>
    </source>
</evidence>
<comment type="caution">
    <text evidence="3">The sequence shown here is derived from an EMBL/GenBank/DDBJ whole genome shotgun (WGS) entry which is preliminary data.</text>
</comment>
<dbReference type="RefSeq" id="WP_330106381.1">
    <property type="nucleotide sequence ID" value="NZ_JAZDQT010000001.1"/>
</dbReference>
<protein>
    <recommendedName>
        <fullName evidence="5">DUF3300 domain-containing protein</fullName>
    </recommendedName>
</protein>
<gene>
    <name evidence="3" type="ORF">VRU48_02685</name>
</gene>
<dbReference type="Proteomes" id="UP001336835">
    <property type="component" value="Unassembled WGS sequence"/>
</dbReference>
<feature type="signal peptide" evidence="2">
    <location>
        <begin position="1"/>
        <end position="22"/>
    </location>
</feature>
<keyword evidence="4" id="KW-1185">Reference proteome</keyword>
<evidence type="ECO:0000313" key="3">
    <source>
        <dbReference type="EMBL" id="MEE1943998.1"/>
    </source>
</evidence>
<organism evidence="3 4">
    <name type="scientific">Pedobacter albus</name>
    <dbReference type="NCBI Taxonomy" id="3113905"/>
    <lineage>
        <taxon>Bacteria</taxon>
        <taxon>Pseudomonadati</taxon>
        <taxon>Bacteroidota</taxon>
        <taxon>Sphingobacteriia</taxon>
        <taxon>Sphingobacteriales</taxon>
        <taxon>Sphingobacteriaceae</taxon>
        <taxon>Pedobacter</taxon>
    </lineage>
</organism>
<evidence type="ECO:0000313" key="4">
    <source>
        <dbReference type="Proteomes" id="UP001336835"/>
    </source>
</evidence>